<comment type="caution">
    <text evidence="1">The sequence shown here is derived from an EMBL/GenBank/DDBJ whole genome shotgun (WGS) entry which is preliminary data.</text>
</comment>
<gene>
    <name evidence="1" type="ORF">E3U43_008598</name>
</gene>
<evidence type="ECO:0000313" key="2">
    <source>
        <dbReference type="Proteomes" id="UP000793456"/>
    </source>
</evidence>
<reference evidence="1" key="1">
    <citation type="submission" date="2018-11" db="EMBL/GenBank/DDBJ databases">
        <title>The sequence and de novo assembly of Larimichthys crocea genome using PacBio and Hi-C technologies.</title>
        <authorList>
            <person name="Xu P."/>
            <person name="Chen B."/>
            <person name="Zhou Z."/>
            <person name="Ke Q."/>
            <person name="Wu Y."/>
            <person name="Bai H."/>
            <person name="Pu F."/>
        </authorList>
    </citation>
    <scope>NUCLEOTIDE SEQUENCE</scope>
    <source>
        <tissue evidence="1">Muscle</tissue>
    </source>
</reference>
<accession>A0ACD3RVA7</accession>
<sequence>MMPSVMFITGCEFSQDRKGGSGMKEEKRGGNRMRTGRKGVGQDMVSRDELDWSTNELRNCLRAIDWDLEDLSETINIVESNPGKFKLGDNELQERRDFVERTRKSVQEMKDHLSSPSAVAQAEKKNRQVGGGRRQWCAIGVLVTIMIVVLILFFAL</sequence>
<proteinExistence type="predicted"/>
<name>A0ACD3RVA7_LARCR</name>
<evidence type="ECO:0000313" key="1">
    <source>
        <dbReference type="EMBL" id="TMS23292.1"/>
    </source>
</evidence>
<organism evidence="1 2">
    <name type="scientific">Larimichthys crocea</name>
    <name type="common">Large yellow croaker</name>
    <name type="synonym">Pseudosciaena crocea</name>
    <dbReference type="NCBI Taxonomy" id="215358"/>
    <lineage>
        <taxon>Eukaryota</taxon>
        <taxon>Metazoa</taxon>
        <taxon>Chordata</taxon>
        <taxon>Craniata</taxon>
        <taxon>Vertebrata</taxon>
        <taxon>Euteleostomi</taxon>
        <taxon>Actinopterygii</taxon>
        <taxon>Neopterygii</taxon>
        <taxon>Teleostei</taxon>
        <taxon>Neoteleostei</taxon>
        <taxon>Acanthomorphata</taxon>
        <taxon>Eupercaria</taxon>
        <taxon>Sciaenidae</taxon>
        <taxon>Larimichthys</taxon>
    </lineage>
</organism>
<protein>
    <submittedName>
        <fullName evidence="1">Uncharacterized protein</fullName>
    </submittedName>
</protein>
<dbReference type="Proteomes" id="UP000793456">
    <property type="component" value="Chromosome I"/>
</dbReference>
<keyword evidence="2" id="KW-1185">Reference proteome</keyword>
<dbReference type="EMBL" id="CM011674">
    <property type="protein sequence ID" value="TMS23292.1"/>
    <property type="molecule type" value="Genomic_DNA"/>
</dbReference>